<sequence>CRTARRSPSCASSRSGCAPSSHRFSATTRAPRCSIRRCTTSAKKVMTQAPGTSRRRTCS</sequence>
<organism evidence="2">
    <name type="scientific">uncultured Nocardioidaceae bacterium</name>
    <dbReference type="NCBI Taxonomy" id="253824"/>
    <lineage>
        <taxon>Bacteria</taxon>
        <taxon>Bacillati</taxon>
        <taxon>Actinomycetota</taxon>
        <taxon>Actinomycetes</taxon>
        <taxon>Propionibacteriales</taxon>
        <taxon>Nocardioidaceae</taxon>
        <taxon>environmental samples</taxon>
    </lineage>
</organism>
<evidence type="ECO:0000313" key="2">
    <source>
        <dbReference type="EMBL" id="CAA9372664.1"/>
    </source>
</evidence>
<feature type="non-terminal residue" evidence="2">
    <location>
        <position position="1"/>
    </location>
</feature>
<reference evidence="2" key="1">
    <citation type="submission" date="2020-02" db="EMBL/GenBank/DDBJ databases">
        <authorList>
            <person name="Meier V. D."/>
        </authorList>
    </citation>
    <scope>NUCLEOTIDE SEQUENCE</scope>
    <source>
        <strain evidence="2">AVDCRST_MAG47</strain>
    </source>
</reference>
<evidence type="ECO:0000256" key="1">
    <source>
        <dbReference type="SAM" id="MobiDB-lite"/>
    </source>
</evidence>
<gene>
    <name evidence="2" type="ORF">AVDCRST_MAG47-1381</name>
</gene>
<feature type="region of interest" description="Disordered" evidence="1">
    <location>
        <begin position="1"/>
        <end position="30"/>
    </location>
</feature>
<dbReference type="EMBL" id="CADCUK010000098">
    <property type="protein sequence ID" value="CAA9372664.1"/>
    <property type="molecule type" value="Genomic_DNA"/>
</dbReference>
<protein>
    <submittedName>
        <fullName evidence="2">Uncharacterized protein</fullName>
    </submittedName>
</protein>
<accession>A0A6J4N2X4</accession>
<feature type="non-terminal residue" evidence="2">
    <location>
        <position position="59"/>
    </location>
</feature>
<name>A0A6J4N2X4_9ACTN</name>
<feature type="compositionally biased region" description="Low complexity" evidence="1">
    <location>
        <begin position="1"/>
        <end position="21"/>
    </location>
</feature>
<dbReference type="AlphaFoldDB" id="A0A6J4N2X4"/>
<proteinExistence type="predicted"/>